<keyword evidence="2" id="KW-1185">Reference proteome</keyword>
<gene>
    <name evidence="1" type="ORF">BDR25DRAFT_345956</name>
</gene>
<dbReference type="EMBL" id="MU003528">
    <property type="protein sequence ID" value="KAF2465793.1"/>
    <property type="molecule type" value="Genomic_DNA"/>
</dbReference>
<sequence>MSNQGEMRPQGQSDPSKLHNSTQAEVSKEGVCGLPNHSPSSHIHTWVKTDSINGNRSEQPSSQPTTTSTAPNPLQALTFANLAALNRCYNDKFGNLADILTAYKLREKNNVACKEYGVEVPDCCVPGQHQGKTPMENWVESRCDPGILSHCSYNGRKEDLGVEEAVEEEEQERDG</sequence>
<evidence type="ECO:0000313" key="1">
    <source>
        <dbReference type="EMBL" id="KAF2465793.1"/>
    </source>
</evidence>
<comment type="caution">
    <text evidence="1">The sequence shown here is derived from an EMBL/GenBank/DDBJ whole genome shotgun (WGS) entry which is preliminary data.</text>
</comment>
<reference evidence="1" key="1">
    <citation type="journal article" date="2020" name="Stud. Mycol.">
        <title>101 Dothideomycetes genomes: a test case for predicting lifestyles and emergence of pathogens.</title>
        <authorList>
            <person name="Haridas S."/>
            <person name="Albert R."/>
            <person name="Binder M."/>
            <person name="Bloem J."/>
            <person name="Labutti K."/>
            <person name="Salamov A."/>
            <person name="Andreopoulos B."/>
            <person name="Baker S."/>
            <person name="Barry K."/>
            <person name="Bills G."/>
            <person name="Bluhm B."/>
            <person name="Cannon C."/>
            <person name="Castanera R."/>
            <person name="Culley D."/>
            <person name="Daum C."/>
            <person name="Ezra D."/>
            <person name="Gonzalez J."/>
            <person name="Henrissat B."/>
            <person name="Kuo A."/>
            <person name="Liang C."/>
            <person name="Lipzen A."/>
            <person name="Lutzoni F."/>
            <person name="Magnuson J."/>
            <person name="Mondo S."/>
            <person name="Nolan M."/>
            <person name="Ohm R."/>
            <person name="Pangilinan J."/>
            <person name="Park H.-J."/>
            <person name="Ramirez L."/>
            <person name="Alfaro M."/>
            <person name="Sun H."/>
            <person name="Tritt A."/>
            <person name="Yoshinaga Y."/>
            <person name="Zwiers L.-H."/>
            <person name="Turgeon B."/>
            <person name="Goodwin S."/>
            <person name="Spatafora J."/>
            <person name="Crous P."/>
            <person name="Grigoriev I."/>
        </authorList>
    </citation>
    <scope>NUCLEOTIDE SEQUENCE</scope>
    <source>
        <strain evidence="1">ATCC 200398</strain>
    </source>
</reference>
<dbReference type="Proteomes" id="UP000799755">
    <property type="component" value="Unassembled WGS sequence"/>
</dbReference>
<name>A0ACB6QFP1_9PLEO</name>
<protein>
    <submittedName>
        <fullName evidence="1">Uncharacterized protein</fullName>
    </submittedName>
</protein>
<proteinExistence type="predicted"/>
<evidence type="ECO:0000313" key="2">
    <source>
        <dbReference type="Proteomes" id="UP000799755"/>
    </source>
</evidence>
<organism evidence="1 2">
    <name type="scientific">Lindgomyces ingoldianus</name>
    <dbReference type="NCBI Taxonomy" id="673940"/>
    <lineage>
        <taxon>Eukaryota</taxon>
        <taxon>Fungi</taxon>
        <taxon>Dikarya</taxon>
        <taxon>Ascomycota</taxon>
        <taxon>Pezizomycotina</taxon>
        <taxon>Dothideomycetes</taxon>
        <taxon>Pleosporomycetidae</taxon>
        <taxon>Pleosporales</taxon>
        <taxon>Lindgomycetaceae</taxon>
        <taxon>Lindgomyces</taxon>
    </lineage>
</organism>
<accession>A0ACB6QFP1</accession>